<dbReference type="Pfam" id="PF12215">
    <property type="entry name" value="Glyco_hydr_116N"/>
    <property type="match status" value="1"/>
</dbReference>
<keyword evidence="1" id="KW-0326">Glycosidase</keyword>
<dbReference type="FunFam" id="1.50.10.10:FF:000006">
    <property type="entry name" value="Non-lysosomal glucosylceramidase"/>
    <property type="match status" value="1"/>
</dbReference>
<dbReference type="GO" id="GO:0008422">
    <property type="term" value="F:beta-glucosidase activity"/>
    <property type="evidence" value="ECO:0007669"/>
    <property type="project" value="TreeGrafter"/>
</dbReference>
<reference evidence="4" key="1">
    <citation type="submission" date="2022-12" db="EMBL/GenBank/DDBJ databases">
        <title>Draft genome assemblies for two species of Escallonia (Escalloniales).</title>
        <authorList>
            <person name="Chanderbali A."/>
            <person name="Dervinis C."/>
            <person name="Anghel I."/>
            <person name="Soltis D."/>
            <person name="Soltis P."/>
            <person name="Zapata F."/>
        </authorList>
    </citation>
    <scope>NUCLEOTIDE SEQUENCE</scope>
    <source>
        <strain evidence="4">UCBG92.1500</strain>
        <tissue evidence="4">Leaf</tissue>
    </source>
</reference>
<dbReference type="GO" id="GO:0005975">
    <property type="term" value="P:carbohydrate metabolic process"/>
    <property type="evidence" value="ECO:0007669"/>
    <property type="project" value="InterPro"/>
</dbReference>
<evidence type="ECO:0000313" key="4">
    <source>
        <dbReference type="EMBL" id="KAK2982190.1"/>
    </source>
</evidence>
<keyword evidence="1" id="KW-0472">Membrane</keyword>
<dbReference type="GO" id="GO:0004348">
    <property type="term" value="F:glucosylceramidase activity"/>
    <property type="evidence" value="ECO:0007669"/>
    <property type="project" value="UniProtKB-EC"/>
</dbReference>
<keyword evidence="1" id="KW-0378">Hydrolase</keyword>
<evidence type="ECO:0000259" key="2">
    <source>
        <dbReference type="Pfam" id="PF04685"/>
    </source>
</evidence>
<comment type="catalytic activity">
    <reaction evidence="1">
        <text>a beta-D-glucosyl-(1&lt;-&gt;1')-N-acylsphing-4-enine + H2O = an N-acylsphing-4-enine + D-glucose</text>
        <dbReference type="Rhea" id="RHEA:13269"/>
        <dbReference type="ChEBI" id="CHEBI:4167"/>
        <dbReference type="ChEBI" id="CHEBI:15377"/>
        <dbReference type="ChEBI" id="CHEBI:22801"/>
        <dbReference type="ChEBI" id="CHEBI:52639"/>
        <dbReference type="EC" id="3.2.1.45"/>
    </reaction>
</comment>
<organism evidence="4 5">
    <name type="scientific">Escallonia rubra</name>
    <dbReference type="NCBI Taxonomy" id="112253"/>
    <lineage>
        <taxon>Eukaryota</taxon>
        <taxon>Viridiplantae</taxon>
        <taxon>Streptophyta</taxon>
        <taxon>Embryophyta</taxon>
        <taxon>Tracheophyta</taxon>
        <taxon>Spermatophyta</taxon>
        <taxon>Magnoliopsida</taxon>
        <taxon>eudicotyledons</taxon>
        <taxon>Gunneridae</taxon>
        <taxon>Pentapetalae</taxon>
        <taxon>asterids</taxon>
        <taxon>campanulids</taxon>
        <taxon>Escalloniales</taxon>
        <taxon>Escalloniaceae</taxon>
        <taxon>Escallonia</taxon>
    </lineage>
</organism>
<evidence type="ECO:0000313" key="5">
    <source>
        <dbReference type="Proteomes" id="UP001187471"/>
    </source>
</evidence>
<dbReference type="InterPro" id="IPR014551">
    <property type="entry name" value="B_Glucosidase_GBA2-typ"/>
</dbReference>
<dbReference type="EMBL" id="JAVXUO010001450">
    <property type="protein sequence ID" value="KAK2982190.1"/>
    <property type="molecule type" value="Genomic_DNA"/>
</dbReference>
<feature type="domain" description="Glycosyl-hydrolase family 116 catalytic region" evidence="2">
    <location>
        <begin position="533"/>
        <end position="893"/>
    </location>
</feature>
<dbReference type="Proteomes" id="UP001187471">
    <property type="component" value="Unassembled WGS sequence"/>
</dbReference>
<dbReference type="InterPro" id="IPR052566">
    <property type="entry name" value="Non-lysos_glucosylceramidase"/>
</dbReference>
<evidence type="ECO:0000256" key="1">
    <source>
        <dbReference type="PIRNR" id="PIRNR028944"/>
    </source>
</evidence>
<accession>A0AA88RH35</accession>
<dbReference type="PANTHER" id="PTHR12654">
    <property type="entry name" value="BILE ACID BETA-GLUCOSIDASE-RELATED"/>
    <property type="match status" value="1"/>
</dbReference>
<dbReference type="AlphaFoldDB" id="A0AA88RH35"/>
<keyword evidence="5" id="KW-1185">Reference proteome</keyword>
<keyword evidence="1" id="KW-0443">Lipid metabolism</keyword>
<dbReference type="GO" id="GO:0006680">
    <property type="term" value="P:glucosylceramide catabolic process"/>
    <property type="evidence" value="ECO:0007669"/>
    <property type="project" value="InterPro"/>
</dbReference>
<evidence type="ECO:0000259" key="3">
    <source>
        <dbReference type="Pfam" id="PF12215"/>
    </source>
</evidence>
<dbReference type="Pfam" id="PF04685">
    <property type="entry name" value="DUF608"/>
    <property type="match status" value="1"/>
</dbReference>
<dbReference type="InterPro" id="IPR006775">
    <property type="entry name" value="GH116_catalytic"/>
</dbReference>
<dbReference type="InterPro" id="IPR012341">
    <property type="entry name" value="6hp_glycosidase-like_sf"/>
</dbReference>
<dbReference type="GO" id="GO:0016020">
    <property type="term" value="C:membrane"/>
    <property type="evidence" value="ECO:0007669"/>
    <property type="project" value="InterPro"/>
</dbReference>
<proteinExistence type="inferred from homology"/>
<comment type="similarity">
    <text evidence="1">Belongs to the non-lysosomal glucosylceramidase family.</text>
</comment>
<dbReference type="PIRSF" id="PIRSF028944">
    <property type="entry name" value="Beta_gluc_GBA2"/>
    <property type="match status" value="1"/>
</dbReference>
<comment type="function">
    <text evidence="1">Non-lysosomal glucosylceramidase that catalyzes the hydrolysis of glucosylceramide (GlcCer) to free glucose and ceramide.</text>
</comment>
<feature type="domain" description="Glycosyl-hydrolase family 116 N-terminal" evidence="3">
    <location>
        <begin position="92"/>
        <end position="417"/>
    </location>
</feature>
<dbReference type="EC" id="3.2.1.45" evidence="1"/>
<protein>
    <recommendedName>
        <fullName evidence="1">Non-lysosomal glucosylceramidase</fullName>
        <shortName evidence="1">NLGase</shortName>
        <ecNumber evidence="1">3.2.1.45</ecNumber>
    </recommendedName>
</protein>
<dbReference type="Gene3D" id="1.50.10.10">
    <property type="match status" value="1"/>
</dbReference>
<dbReference type="InterPro" id="IPR008928">
    <property type="entry name" value="6-hairpin_glycosidase_sf"/>
</dbReference>
<dbReference type="SUPFAM" id="SSF48208">
    <property type="entry name" value="Six-hairpin glycosidases"/>
    <property type="match status" value="1"/>
</dbReference>
<gene>
    <name evidence="4" type="ORF">RJ640_024935</name>
</gene>
<dbReference type="PANTHER" id="PTHR12654:SF3">
    <property type="entry name" value="NON-LYSOSOMAL GLUCOSYLCERAMIDASE"/>
    <property type="match status" value="1"/>
</dbReference>
<name>A0AA88RH35_9ASTE</name>
<sequence>MSINGFGGERQPSDSQDYKVKIDSGKPASLTWQRKLNAEEFPLSEFTLSLKEKIQMAPIGYRIWRHLREEAAKGRDFFINPFIKRSLTSCQGVPLGGIGLKEQHFSAGSIGRSFKGEFLRWQLFPRVCEDKPVLANQFSVFVSRPNGEKYSTVLSPGSPEVVKDGSASGIGSWDWNLSGQNSTYHALYPRAWTIYEGEPDPKLRIVCRQISPFIPHNYKESSLPVAAFTFTLSNLGETAADVTLLFTWENSVGGISGLSGHHSNSKIMMKDGVRGVLLRHMTANGLPPVTFAIAAEETSDVHVSECPCFVISGSSQGITAKDMWNELKEHGSFDGLKSAETSMPSDEGSSIGAAIAASLTIPSNAVHTVTFSLAWDSTEVNFSSGRTYNRRYTKFYGTCGEAAANIAHDAILDHGHWESQIDAWQRPILEDKRLPEWYPVTLFNELYYLNSGGTIWTDGSPPMHSLSTIVERRFSLDKSVIECKDSIGISHENDTAVNILERMSSILEEIHTPVSLNSALGTNLLQEGEENIGQFLYYEGIEYHMCNTYDVHFYSSFALTMLFPKLELSIQRDFAAAVLMHDPSKMGLLSDGRLVTRKVLGAVPHDIGMYDPWFEVNYYNLNNTDRWKDLNPKFVLQVYRDVVATGDKKFALAVWPSVYTAMAYMEQFDKDGDGMIENEGFPDQTYDTWSVSGVSAYCGGLWVAALQAASAMAHEVGDKGSEDYFWFKFQKAKTVYERLWNGSYFNYDSSGGSTSSSIQADQLAGQWYARACGLLPIVDEEKAKSALEKVYNFNVLKVKNGKLGAVNGMLPNGEPDMSCMQSREIWSGVTYAVAAAMIHEDMVDVGFQTASGVYEAAWSTKGYGYSFQTPEGWDLAGQYRALGYMRPLAIWAMQWALSQPKVSRQEMKPEVKQESLFRQHAGFTRVARLLKLPEEEGSPRSLYQVVFDYTCKRIM</sequence>
<comment type="caution">
    <text evidence="4">The sequence shown here is derived from an EMBL/GenBank/DDBJ whole genome shotgun (WGS) entry which is preliminary data.</text>
</comment>
<dbReference type="InterPro" id="IPR024462">
    <property type="entry name" value="GH116_N"/>
</dbReference>